<dbReference type="SUPFAM" id="SSF51120">
    <property type="entry name" value="beta-Roll"/>
    <property type="match status" value="2"/>
</dbReference>
<evidence type="ECO:0000256" key="1">
    <source>
        <dbReference type="ARBA" id="ARBA00004613"/>
    </source>
</evidence>
<keyword evidence="5" id="KW-1185">Reference proteome</keyword>
<gene>
    <name evidence="4" type="primary">cya_18</name>
    <name evidence="4" type="ORF">TRN7648_02786</name>
</gene>
<dbReference type="Gene3D" id="2.160.20.160">
    <property type="match status" value="1"/>
</dbReference>
<evidence type="ECO:0000313" key="5">
    <source>
        <dbReference type="Proteomes" id="UP000054935"/>
    </source>
</evidence>
<keyword evidence="2" id="KW-0964">Secreted</keyword>
<name>A0A0P1GEA6_9RHOB</name>
<dbReference type="InterPro" id="IPR050557">
    <property type="entry name" value="RTX_toxin/Mannuronan_C5-epim"/>
</dbReference>
<evidence type="ECO:0000313" key="4">
    <source>
        <dbReference type="EMBL" id="CUH80066.1"/>
    </source>
</evidence>
<accession>A0A0P1GEA6</accession>
<evidence type="ECO:0000256" key="3">
    <source>
        <dbReference type="SAM" id="MobiDB-lite"/>
    </source>
</evidence>
<feature type="region of interest" description="Disordered" evidence="3">
    <location>
        <begin position="716"/>
        <end position="762"/>
    </location>
</feature>
<dbReference type="PROSITE" id="PS00330">
    <property type="entry name" value="HEMOLYSIN_CALCIUM"/>
    <property type="match status" value="1"/>
</dbReference>
<dbReference type="InterPro" id="IPR011049">
    <property type="entry name" value="Serralysin-like_metalloprot_C"/>
</dbReference>
<dbReference type="EMBL" id="CYSE01000005">
    <property type="protein sequence ID" value="CUH80066.1"/>
    <property type="molecule type" value="Genomic_DNA"/>
</dbReference>
<dbReference type="GO" id="GO:0005509">
    <property type="term" value="F:calcium ion binding"/>
    <property type="evidence" value="ECO:0007669"/>
    <property type="project" value="InterPro"/>
</dbReference>
<protein>
    <submittedName>
        <fullName evidence="4">Cyclolysin</fullName>
    </submittedName>
</protein>
<dbReference type="STRING" id="441103.TRN7648_02786"/>
<dbReference type="Gene3D" id="2.150.10.10">
    <property type="entry name" value="Serralysin-like metalloprotease, C-terminal"/>
    <property type="match status" value="1"/>
</dbReference>
<dbReference type="GO" id="GO:0005576">
    <property type="term" value="C:extracellular region"/>
    <property type="evidence" value="ECO:0007669"/>
    <property type="project" value="UniProtKB-SubCell"/>
</dbReference>
<comment type="subcellular location">
    <subcellularLocation>
        <location evidence="1">Secreted</location>
    </subcellularLocation>
</comment>
<dbReference type="Proteomes" id="UP000054935">
    <property type="component" value="Unassembled WGS sequence"/>
</dbReference>
<dbReference type="PANTHER" id="PTHR38340:SF1">
    <property type="entry name" value="S-LAYER PROTEIN"/>
    <property type="match status" value="1"/>
</dbReference>
<feature type="region of interest" description="Disordered" evidence="3">
    <location>
        <begin position="690"/>
        <end position="709"/>
    </location>
</feature>
<feature type="compositionally biased region" description="Basic and acidic residues" evidence="3">
    <location>
        <begin position="719"/>
        <end position="742"/>
    </location>
</feature>
<dbReference type="InterPro" id="IPR018511">
    <property type="entry name" value="Hemolysin-typ_Ca-bd_CS"/>
</dbReference>
<dbReference type="PRINTS" id="PR00313">
    <property type="entry name" value="CABNDNGRPT"/>
</dbReference>
<organism evidence="4 5">
    <name type="scientific">Tropicibacter naphthalenivorans</name>
    <dbReference type="NCBI Taxonomy" id="441103"/>
    <lineage>
        <taxon>Bacteria</taxon>
        <taxon>Pseudomonadati</taxon>
        <taxon>Pseudomonadota</taxon>
        <taxon>Alphaproteobacteria</taxon>
        <taxon>Rhodobacterales</taxon>
        <taxon>Roseobacteraceae</taxon>
        <taxon>Tropicibacter</taxon>
    </lineage>
</organism>
<proteinExistence type="predicted"/>
<sequence>MGCGQHPDVIGGEGEDTIVTSYDLAGNNGFEEIRLHEFTTAYERTIADELVQEVQADDTDVVILGNSVRSVLRGGTGGDTVLGEGGNDTIFGATQTGGSGDETIEAIRGADVVDGGQGDDVVYSAYGAATVHGGFGDDILEGALWGSAELHGDYGNDTIVVHDGEQWDGTLGPQVVLSGGEGLDTLILGYGRFHLEGAPDFEEWSGIAEGTPWPKIDRVVLDDRNTGYNLPQIVDITLDDIEVVDSHFGNINLTLTSAADLSAHVINAISVTTGAGNDLIEMTLRSDEHFNGAQHDATLAGGTGDDSYRIWEVGNDKSFAIQETAGGGYDTLYFAATGAVQLDEHVEKLVLENWAVATGSDGDDLIVGSEYNDTIQGGQGDDTLQGGEGLDVLRIDAAQPEFEVTALGDGMFEIRDTVADRFGTDTVSGFERVEFTDATYDFAEIVPTAAHLAGIACYIDGSVEQRMVFPFWDSLGDDPARDWDFLYLSQSMDAGYELGNLVVHDINFAIGESHIFALADFGPGDDSLGFWGTRQVGSADINVLSAAQAEDLVDLTADGHLSVDSMDRLAELGGAGSGILVFGVEVTDRFGFGSVLPVTVWGDAYEWSEFKSDALFQLNQFYPDDFTLYGGDGDQTLNGWMFDDQIYGGAGDDVMNGDVLQPGEAVDELLGFDDQLFGHAAGRRCGQRHAGRWHRRGPDGRRHRRGCLLRRQLGRRGGRQLDREQRRGGQPYHRADRLDAGHRGAAADVGPVRGCRAGVQRR</sequence>
<dbReference type="InterPro" id="IPR001343">
    <property type="entry name" value="Hemolysn_Ca-bd"/>
</dbReference>
<reference evidence="4 5" key="1">
    <citation type="submission" date="2015-09" db="EMBL/GenBank/DDBJ databases">
        <authorList>
            <consortium name="Swine Surveillance"/>
        </authorList>
    </citation>
    <scope>NUCLEOTIDE SEQUENCE [LARGE SCALE GENOMIC DNA]</scope>
    <source>
        <strain evidence="4 5">CECT 7648</strain>
    </source>
</reference>
<dbReference type="PANTHER" id="PTHR38340">
    <property type="entry name" value="S-LAYER PROTEIN"/>
    <property type="match status" value="1"/>
</dbReference>
<dbReference type="AlphaFoldDB" id="A0A0P1GEA6"/>
<dbReference type="Pfam" id="PF00353">
    <property type="entry name" value="HemolysinCabind"/>
    <property type="match status" value="5"/>
</dbReference>
<evidence type="ECO:0000256" key="2">
    <source>
        <dbReference type="ARBA" id="ARBA00022525"/>
    </source>
</evidence>